<dbReference type="RefSeq" id="WP_146593597.1">
    <property type="nucleotide sequence ID" value="NZ_SJPT01000002.1"/>
</dbReference>
<keyword evidence="3" id="KW-1185">Reference proteome</keyword>
<keyword evidence="1" id="KW-0472">Membrane</keyword>
<sequence>MSHLYLYEKRQRRTAMLLLLNMGVLLAMYLAARKFIEPTEAGEQLFYWLNIALPLAELCLFVVAVLFWVQNGTFRIAVDGDRFEISDPLSKAASFSVPVSDIVEISQTHQTHTGFSKITMHMKSGERIQILQNYNYNRGKLYAALAKANSTIRLPEHALRFKQV</sequence>
<organism evidence="2 3">
    <name type="scientific">Novipirellula galeiformis</name>
    <dbReference type="NCBI Taxonomy" id="2528004"/>
    <lineage>
        <taxon>Bacteria</taxon>
        <taxon>Pseudomonadati</taxon>
        <taxon>Planctomycetota</taxon>
        <taxon>Planctomycetia</taxon>
        <taxon>Pirellulales</taxon>
        <taxon>Pirellulaceae</taxon>
        <taxon>Novipirellula</taxon>
    </lineage>
</organism>
<accession>A0A5C6CKB6</accession>
<protein>
    <submittedName>
        <fullName evidence="2">Uncharacterized protein</fullName>
    </submittedName>
</protein>
<keyword evidence="1" id="KW-1133">Transmembrane helix</keyword>
<evidence type="ECO:0000313" key="2">
    <source>
        <dbReference type="EMBL" id="TWU24852.1"/>
    </source>
</evidence>
<proteinExistence type="predicted"/>
<comment type="caution">
    <text evidence="2">The sequence shown here is derived from an EMBL/GenBank/DDBJ whole genome shotgun (WGS) entry which is preliminary data.</text>
</comment>
<gene>
    <name evidence="2" type="ORF">Pla52o_11430</name>
</gene>
<keyword evidence="1" id="KW-0812">Transmembrane</keyword>
<evidence type="ECO:0000256" key="1">
    <source>
        <dbReference type="SAM" id="Phobius"/>
    </source>
</evidence>
<evidence type="ECO:0000313" key="3">
    <source>
        <dbReference type="Proteomes" id="UP000316304"/>
    </source>
</evidence>
<dbReference type="OrthoDB" id="288686at2"/>
<dbReference type="Proteomes" id="UP000316304">
    <property type="component" value="Unassembled WGS sequence"/>
</dbReference>
<dbReference type="EMBL" id="SJPT01000002">
    <property type="protein sequence ID" value="TWU24852.1"/>
    <property type="molecule type" value="Genomic_DNA"/>
</dbReference>
<feature type="transmembrane region" description="Helical" evidence="1">
    <location>
        <begin position="45"/>
        <end position="69"/>
    </location>
</feature>
<feature type="transmembrane region" description="Helical" evidence="1">
    <location>
        <begin position="15"/>
        <end position="33"/>
    </location>
</feature>
<name>A0A5C6CKB6_9BACT</name>
<dbReference type="AlphaFoldDB" id="A0A5C6CKB6"/>
<reference evidence="2 3" key="1">
    <citation type="submission" date="2019-02" db="EMBL/GenBank/DDBJ databases">
        <title>Deep-cultivation of Planctomycetes and their phenomic and genomic characterization uncovers novel biology.</title>
        <authorList>
            <person name="Wiegand S."/>
            <person name="Jogler M."/>
            <person name="Boedeker C."/>
            <person name="Pinto D."/>
            <person name="Vollmers J."/>
            <person name="Rivas-Marin E."/>
            <person name="Kohn T."/>
            <person name="Peeters S.H."/>
            <person name="Heuer A."/>
            <person name="Rast P."/>
            <person name="Oberbeckmann S."/>
            <person name="Bunk B."/>
            <person name="Jeske O."/>
            <person name="Meyerdierks A."/>
            <person name="Storesund J.E."/>
            <person name="Kallscheuer N."/>
            <person name="Luecker S."/>
            <person name="Lage O.M."/>
            <person name="Pohl T."/>
            <person name="Merkel B.J."/>
            <person name="Hornburger P."/>
            <person name="Mueller R.-W."/>
            <person name="Bruemmer F."/>
            <person name="Labrenz M."/>
            <person name="Spormann A.M."/>
            <person name="Op Den Camp H."/>
            <person name="Overmann J."/>
            <person name="Amann R."/>
            <person name="Jetten M.S.M."/>
            <person name="Mascher T."/>
            <person name="Medema M.H."/>
            <person name="Devos D.P."/>
            <person name="Kaster A.-K."/>
            <person name="Ovreas L."/>
            <person name="Rohde M."/>
            <person name="Galperin M.Y."/>
            <person name="Jogler C."/>
        </authorList>
    </citation>
    <scope>NUCLEOTIDE SEQUENCE [LARGE SCALE GENOMIC DNA]</scope>
    <source>
        <strain evidence="2 3">Pla52o</strain>
    </source>
</reference>